<evidence type="ECO:0000313" key="2">
    <source>
        <dbReference type="EMBL" id="GEC26777.1"/>
    </source>
</evidence>
<comment type="caution">
    <text evidence="2">The sequence shown here is derived from an EMBL/GenBank/DDBJ whole genome shotgun (WGS) entry which is preliminary data.</text>
</comment>
<proteinExistence type="predicted"/>
<reference evidence="2 3" key="1">
    <citation type="submission" date="2019-06" db="EMBL/GenBank/DDBJ databases">
        <title>Whole genome shotgun sequence of Pseudonocardia saturnea NBRC 14499.</title>
        <authorList>
            <person name="Hosoyama A."/>
            <person name="Uohara A."/>
            <person name="Ohji S."/>
            <person name="Ichikawa N."/>
        </authorList>
    </citation>
    <scope>NUCLEOTIDE SEQUENCE [LARGE SCALE GENOMIC DNA]</scope>
    <source>
        <strain evidence="2 3">NBRC 14499</strain>
    </source>
</reference>
<feature type="region of interest" description="Disordered" evidence="1">
    <location>
        <begin position="1"/>
        <end position="53"/>
    </location>
</feature>
<evidence type="ECO:0000256" key="1">
    <source>
        <dbReference type="SAM" id="MobiDB-lite"/>
    </source>
</evidence>
<gene>
    <name evidence="2" type="ORF">PSA01_38060</name>
</gene>
<sequence>MFGGLGAADPDPRVRERHREHDQLGPGHGEQRVGQRERRHPEQRDKQRPAAAACGFRNRDNYWRRVRLHCTRQTRRLSARNPTVPA</sequence>
<keyword evidence="3" id="KW-1185">Reference proteome</keyword>
<organism evidence="2 3">
    <name type="scientific">Pseudonocardia saturnea</name>
    <dbReference type="NCBI Taxonomy" id="33909"/>
    <lineage>
        <taxon>Bacteria</taxon>
        <taxon>Bacillati</taxon>
        <taxon>Actinomycetota</taxon>
        <taxon>Actinomycetes</taxon>
        <taxon>Pseudonocardiales</taxon>
        <taxon>Pseudonocardiaceae</taxon>
        <taxon>Pseudonocardia</taxon>
    </lineage>
</organism>
<evidence type="ECO:0000313" key="3">
    <source>
        <dbReference type="Proteomes" id="UP000320693"/>
    </source>
</evidence>
<accession>A0ABQ0S1J2</accession>
<dbReference type="EMBL" id="BJNH01000043">
    <property type="protein sequence ID" value="GEC26777.1"/>
    <property type="molecule type" value="Genomic_DNA"/>
</dbReference>
<dbReference type="Proteomes" id="UP000320693">
    <property type="component" value="Unassembled WGS sequence"/>
</dbReference>
<feature type="compositionally biased region" description="Basic and acidic residues" evidence="1">
    <location>
        <begin position="10"/>
        <end position="48"/>
    </location>
</feature>
<name>A0ABQ0S1J2_9PSEU</name>
<protein>
    <submittedName>
        <fullName evidence="2">Uncharacterized protein</fullName>
    </submittedName>
</protein>